<evidence type="ECO:0000256" key="2">
    <source>
        <dbReference type="ARBA" id="ARBA00007258"/>
    </source>
</evidence>
<gene>
    <name evidence="8" type="ORF">Cadr_000000851</name>
</gene>
<evidence type="ECO:0000313" key="8">
    <source>
        <dbReference type="EMBL" id="KAB1284036.1"/>
    </source>
</evidence>
<comment type="subcellular location">
    <subcellularLocation>
        <location evidence="1">Secreted</location>
    </subcellularLocation>
</comment>
<keyword evidence="6" id="KW-1015">Disulfide bond</keyword>
<keyword evidence="4" id="KW-0372">Hormone</keyword>
<keyword evidence="7" id="KW-0812">Transmembrane</keyword>
<dbReference type="GO" id="GO:0005615">
    <property type="term" value="C:extracellular space"/>
    <property type="evidence" value="ECO:0007669"/>
    <property type="project" value="TreeGrafter"/>
</dbReference>
<dbReference type="CDD" id="cd16333">
    <property type="entry name" value="RELM"/>
    <property type="match status" value="1"/>
</dbReference>
<keyword evidence="5" id="KW-0732">Signal</keyword>
<accession>A0A5N4EM76</accession>
<evidence type="ECO:0000256" key="7">
    <source>
        <dbReference type="SAM" id="Phobius"/>
    </source>
</evidence>
<dbReference type="PANTHER" id="PTHR21101">
    <property type="entry name" value="RESISTIN"/>
    <property type="match status" value="1"/>
</dbReference>
<evidence type="ECO:0000256" key="4">
    <source>
        <dbReference type="ARBA" id="ARBA00022702"/>
    </source>
</evidence>
<evidence type="ECO:0000256" key="3">
    <source>
        <dbReference type="ARBA" id="ARBA00022525"/>
    </source>
</evidence>
<proteinExistence type="inferred from homology"/>
<feature type="non-terminal residue" evidence="8">
    <location>
        <position position="1"/>
    </location>
</feature>
<dbReference type="FunFam" id="2.60.40.4230:FF:000001">
    <property type="entry name" value="Resistin-like beta"/>
    <property type="match status" value="1"/>
</dbReference>
<dbReference type="Gene3D" id="2.60.40.4230">
    <property type="entry name" value="Resistin head domain"/>
    <property type="match status" value="1"/>
</dbReference>
<keyword evidence="3" id="KW-0964">Secreted</keyword>
<keyword evidence="7" id="KW-0472">Membrane</keyword>
<evidence type="ECO:0000313" key="9">
    <source>
        <dbReference type="Proteomes" id="UP000299084"/>
    </source>
</evidence>
<keyword evidence="7" id="KW-1133">Transmembrane helix</keyword>
<dbReference type="PANTHER" id="PTHR21101:SF13">
    <property type="entry name" value="RESISTIN-LIKE BETA"/>
    <property type="match status" value="1"/>
</dbReference>
<feature type="transmembrane region" description="Helical" evidence="7">
    <location>
        <begin position="96"/>
        <end position="114"/>
    </location>
</feature>
<evidence type="ECO:0000256" key="5">
    <source>
        <dbReference type="ARBA" id="ARBA00022729"/>
    </source>
</evidence>
<organism evidence="8 9">
    <name type="scientific">Camelus dromedarius</name>
    <name type="common">Dromedary</name>
    <name type="synonym">Arabian camel</name>
    <dbReference type="NCBI Taxonomy" id="9838"/>
    <lineage>
        <taxon>Eukaryota</taxon>
        <taxon>Metazoa</taxon>
        <taxon>Chordata</taxon>
        <taxon>Craniata</taxon>
        <taxon>Vertebrata</taxon>
        <taxon>Euteleostomi</taxon>
        <taxon>Mammalia</taxon>
        <taxon>Eutheria</taxon>
        <taxon>Laurasiatheria</taxon>
        <taxon>Artiodactyla</taxon>
        <taxon>Tylopoda</taxon>
        <taxon>Camelidae</taxon>
        <taxon>Camelus</taxon>
    </lineage>
</organism>
<dbReference type="InterPro" id="IPR009714">
    <property type="entry name" value="RELM"/>
</dbReference>
<dbReference type="EMBL" id="JWIN03000001">
    <property type="protein sequence ID" value="KAB1284036.1"/>
    <property type="molecule type" value="Genomic_DNA"/>
</dbReference>
<evidence type="ECO:0000256" key="6">
    <source>
        <dbReference type="ARBA" id="ARBA00023157"/>
    </source>
</evidence>
<name>A0A5N4EM76_CAMDR</name>
<dbReference type="Proteomes" id="UP000299084">
    <property type="component" value="Unassembled WGS sequence"/>
</dbReference>
<reference evidence="8 9" key="1">
    <citation type="journal article" date="2019" name="Mol. Ecol. Resour.">
        <title>Improving Illumina assemblies with Hi-C and long reads: an example with the North African dromedary.</title>
        <authorList>
            <person name="Elbers J.P."/>
            <person name="Rogers M.F."/>
            <person name="Perelman P.L."/>
            <person name="Proskuryakova A.A."/>
            <person name="Serdyukova N.A."/>
            <person name="Johnson W.E."/>
            <person name="Horin P."/>
            <person name="Corander J."/>
            <person name="Murphy D."/>
            <person name="Burger P.A."/>
        </authorList>
    </citation>
    <scope>NUCLEOTIDE SEQUENCE [LARGE SCALE GENOMIC DNA]</scope>
    <source>
        <strain evidence="8">Drom800</strain>
        <tissue evidence="8">Blood</tissue>
    </source>
</reference>
<sequence>KDKYKMLFKQVIRSALIQRTIEPPPPNEGSDKRPTVWGNQQKAQVLAVSGCQEERGAHVNITEYKTPLPDQSLQTFPDLFGDPRARHFYRMKRTSCFLLILIPLLQLIILGVAHDSLDSIVDKKIKDALIGLELNPSAHQKTISCISVKNSGKLSSCPAGTVVTGCACGYGCGSWDVRKETTCHCQCNPGDWTTARCCRLT</sequence>
<dbReference type="AlphaFoldDB" id="A0A5N4EM76"/>
<dbReference type="GO" id="GO:0005179">
    <property type="term" value="F:hormone activity"/>
    <property type="evidence" value="ECO:0007669"/>
    <property type="project" value="UniProtKB-KW"/>
</dbReference>
<dbReference type="SUPFAM" id="SSF111423">
    <property type="entry name" value="Resistin"/>
    <property type="match status" value="1"/>
</dbReference>
<dbReference type="STRING" id="9838.ENSCDRP00005000468"/>
<protein>
    <submittedName>
        <fullName evidence="8">Resistin-like gamma</fullName>
    </submittedName>
</protein>
<dbReference type="InterPro" id="IPR036262">
    <property type="entry name" value="Resistin-like_sf"/>
</dbReference>
<dbReference type="Pfam" id="PF06954">
    <property type="entry name" value="Resistin"/>
    <property type="match status" value="1"/>
</dbReference>
<comment type="similarity">
    <text evidence="2">Belongs to the resistin/FIZZ family.</text>
</comment>
<evidence type="ECO:0000256" key="1">
    <source>
        <dbReference type="ARBA" id="ARBA00004613"/>
    </source>
</evidence>
<comment type="caution">
    <text evidence="8">The sequence shown here is derived from an EMBL/GenBank/DDBJ whole genome shotgun (WGS) entry which is preliminary data.</text>
</comment>
<keyword evidence="9" id="KW-1185">Reference proteome</keyword>